<comment type="caution">
    <text evidence="1">The sequence shown here is derived from an EMBL/GenBank/DDBJ whole genome shotgun (WGS) entry which is preliminary data.</text>
</comment>
<accession>A0A812IRW1</accession>
<organism evidence="1 2">
    <name type="scientific">Symbiodinium pilosum</name>
    <name type="common">Dinoflagellate</name>
    <dbReference type="NCBI Taxonomy" id="2952"/>
    <lineage>
        <taxon>Eukaryota</taxon>
        <taxon>Sar</taxon>
        <taxon>Alveolata</taxon>
        <taxon>Dinophyceae</taxon>
        <taxon>Suessiales</taxon>
        <taxon>Symbiodiniaceae</taxon>
        <taxon>Symbiodinium</taxon>
    </lineage>
</organism>
<protein>
    <submittedName>
        <fullName evidence="1">SmB protein</fullName>
    </submittedName>
</protein>
<name>A0A812IRW1_SYMPI</name>
<reference evidence="1" key="1">
    <citation type="submission" date="2021-02" db="EMBL/GenBank/DDBJ databases">
        <authorList>
            <person name="Dougan E. K."/>
            <person name="Rhodes N."/>
            <person name="Thang M."/>
            <person name="Chan C."/>
        </authorList>
    </citation>
    <scope>NUCLEOTIDE SEQUENCE</scope>
</reference>
<dbReference type="AlphaFoldDB" id="A0A812IRW1"/>
<sequence>MFSCLTSSCRIRSLEALVQIPLFELLDRLDSQVVEEIHLPDSVTHSVSPFYVHLLPTRNVESNHVRTFFELHCDKVFKDVVAEHRGLLRPLTVVEIGSHLGGHWQVRGF</sequence>
<evidence type="ECO:0000313" key="2">
    <source>
        <dbReference type="Proteomes" id="UP000649617"/>
    </source>
</evidence>
<dbReference type="EMBL" id="CAJNIZ010000504">
    <property type="protein sequence ID" value="CAE7167893.1"/>
    <property type="molecule type" value="Genomic_DNA"/>
</dbReference>
<keyword evidence="2" id="KW-1185">Reference proteome</keyword>
<gene>
    <name evidence="1" type="primary">SmB</name>
    <name evidence="1" type="ORF">SPIL2461_LOCUS608</name>
</gene>
<dbReference type="OrthoDB" id="440081at2759"/>
<proteinExistence type="predicted"/>
<dbReference type="Proteomes" id="UP000649617">
    <property type="component" value="Unassembled WGS sequence"/>
</dbReference>
<evidence type="ECO:0000313" key="1">
    <source>
        <dbReference type="EMBL" id="CAE7167893.1"/>
    </source>
</evidence>